<dbReference type="InterPro" id="IPR016084">
    <property type="entry name" value="Haem_Oase-like_multi-hlx"/>
</dbReference>
<gene>
    <name evidence="1" type="ORF">TL10_14050</name>
</gene>
<evidence type="ECO:0000313" key="2">
    <source>
        <dbReference type="Proteomes" id="UP000032221"/>
    </source>
</evidence>
<comment type="caution">
    <text evidence="1">The sequence shown here is derived from an EMBL/GenBank/DDBJ whole genome shotgun (WGS) entry which is preliminary data.</text>
</comment>
<accession>A0A0D1J3S8</accession>
<dbReference type="STRING" id="280871.TL10_14050"/>
<keyword evidence="2" id="KW-1185">Reference proteome</keyword>
<dbReference type="Proteomes" id="UP000032221">
    <property type="component" value="Unassembled WGS sequence"/>
</dbReference>
<dbReference type="AlphaFoldDB" id="A0A0D1J3S8"/>
<dbReference type="EMBL" id="JXST01000018">
    <property type="protein sequence ID" value="KIU16278.1"/>
    <property type="molecule type" value="Genomic_DNA"/>
</dbReference>
<dbReference type="Gene3D" id="1.20.910.10">
    <property type="entry name" value="Heme oxygenase-like"/>
    <property type="match status" value="1"/>
</dbReference>
<sequence length="332" mass="36972">MAPLLPPSRGPLSDTVIKLLCERAPCSHLTRIETPLGDADPFGLDLQLALYLCYELHYRGFVDVDPRWEWDGALLHLRGRMETVFLDAVRSEVGTITADDDPTTEIDKLSTVRPGSPSVSAYLRDGGTWAQMQEFFVHRSLYHLKEGDPHAWVIPRLTGQAKASFVAVEFDEYGAGHGRNVHQELFADLLEAAGLDHGYLAYLDAVAAETLAVVNVMSLFSLHRGLRGAAVGHFAATEITSPPGAYRLVEALRRLRAPQPCVRFYAEHVEADAVHEQVVRTDVIDNLLLHEPQLASDVVFGMRAFVSLENRLEHLMLDSWNDGRSSLQQLQR</sequence>
<name>A0A0D1J3S8_9MYCO</name>
<proteinExistence type="predicted"/>
<dbReference type="SUPFAM" id="SSF48613">
    <property type="entry name" value="Heme oxygenase-like"/>
    <property type="match status" value="1"/>
</dbReference>
<organism evidence="1 2">
    <name type="scientific">Mycolicibacterium llatzerense</name>
    <dbReference type="NCBI Taxonomy" id="280871"/>
    <lineage>
        <taxon>Bacteria</taxon>
        <taxon>Bacillati</taxon>
        <taxon>Actinomycetota</taxon>
        <taxon>Actinomycetes</taxon>
        <taxon>Mycobacteriales</taxon>
        <taxon>Mycobacteriaceae</taxon>
        <taxon>Mycolicibacterium</taxon>
    </lineage>
</organism>
<evidence type="ECO:0008006" key="3">
    <source>
        <dbReference type="Google" id="ProtNLM"/>
    </source>
</evidence>
<protein>
    <recommendedName>
        <fullName evidence="3">Iron-containing redox enzyme family protein</fullName>
    </recommendedName>
</protein>
<evidence type="ECO:0000313" key="1">
    <source>
        <dbReference type="EMBL" id="KIU16278.1"/>
    </source>
</evidence>
<dbReference type="PATRIC" id="fig|280871.6.peg.2915"/>
<dbReference type="Pfam" id="PF14518">
    <property type="entry name" value="Haem_oxygenas_2"/>
    <property type="match status" value="1"/>
</dbReference>
<dbReference type="SMART" id="SM01236">
    <property type="entry name" value="Haem_oxygenase_2"/>
    <property type="match status" value="1"/>
</dbReference>
<reference evidence="1 2" key="1">
    <citation type="submission" date="2015-01" db="EMBL/GenBank/DDBJ databases">
        <title>Genome sequence of Mycobacterium llatzerense and Mycobacterium immunogenum recovered from brain abscess.</title>
        <authorList>
            <person name="Greninger A.L."/>
            <person name="Langelier C."/>
            <person name="Cunningham G."/>
            <person name="Chiu C.Y."/>
            <person name="Miller S."/>
        </authorList>
    </citation>
    <scope>NUCLEOTIDE SEQUENCE [LARGE SCALE GENOMIC DNA]</scope>
    <source>
        <strain evidence="1 2">CLUC14</strain>
    </source>
</reference>